<dbReference type="SUPFAM" id="SSF57716">
    <property type="entry name" value="Glucocorticoid receptor-like (DNA-binding domain)"/>
    <property type="match status" value="1"/>
</dbReference>
<feature type="compositionally biased region" description="Basic and acidic residues" evidence="9">
    <location>
        <begin position="207"/>
        <end position="239"/>
    </location>
</feature>
<evidence type="ECO:0000256" key="7">
    <source>
        <dbReference type="ARBA" id="ARBA00022840"/>
    </source>
</evidence>
<dbReference type="InterPro" id="IPR001267">
    <property type="entry name" value="Thymidine_kinase"/>
</dbReference>
<reference evidence="10" key="1">
    <citation type="submission" date="2022-08" db="EMBL/GenBank/DDBJ databases">
        <title>Novel sulfate-reducing endosymbionts in the free-living metamonad Anaeramoeba.</title>
        <authorList>
            <person name="Jerlstrom-Hultqvist J."/>
            <person name="Cepicka I."/>
            <person name="Gallot-Lavallee L."/>
            <person name="Salas-Leiva D."/>
            <person name="Curtis B.A."/>
            <person name="Zahonova K."/>
            <person name="Pipaliya S."/>
            <person name="Dacks J."/>
            <person name="Roger A.J."/>
        </authorList>
    </citation>
    <scope>NUCLEOTIDE SEQUENCE</scope>
    <source>
        <strain evidence="10">Schooner1</strain>
    </source>
</reference>
<evidence type="ECO:0000256" key="2">
    <source>
        <dbReference type="ARBA" id="ARBA00012118"/>
    </source>
</evidence>
<feature type="compositionally biased region" description="Basic and acidic residues" evidence="9">
    <location>
        <begin position="252"/>
        <end position="268"/>
    </location>
</feature>
<dbReference type="GO" id="GO:0016301">
    <property type="term" value="F:kinase activity"/>
    <property type="evidence" value="ECO:0007669"/>
    <property type="project" value="UniProtKB-KW"/>
</dbReference>
<keyword evidence="6 10" id="KW-0418">Kinase</keyword>
<dbReference type="Pfam" id="PF00265">
    <property type="entry name" value="TK"/>
    <property type="match status" value="2"/>
</dbReference>
<keyword evidence="3" id="KW-0237">DNA synthesis</keyword>
<name>A0ABQ8YWN7_9EUKA</name>
<comment type="caution">
    <text evidence="10">The sequence shown here is derived from an EMBL/GenBank/DDBJ whole genome shotgun (WGS) entry which is preliminary data.</text>
</comment>
<dbReference type="EMBL" id="JAOAOG010000102">
    <property type="protein sequence ID" value="KAJ6249078.1"/>
    <property type="molecule type" value="Genomic_DNA"/>
</dbReference>
<protein>
    <recommendedName>
        <fullName evidence="2">thymidine kinase</fullName>
        <ecNumber evidence="2">2.7.1.21</ecNumber>
    </recommendedName>
</protein>
<dbReference type="Gene3D" id="3.40.50.300">
    <property type="entry name" value="P-loop containing nucleotide triphosphate hydrolases"/>
    <property type="match status" value="2"/>
</dbReference>
<proteinExistence type="inferred from homology"/>
<evidence type="ECO:0000256" key="4">
    <source>
        <dbReference type="ARBA" id="ARBA00022679"/>
    </source>
</evidence>
<evidence type="ECO:0000256" key="6">
    <source>
        <dbReference type="ARBA" id="ARBA00022777"/>
    </source>
</evidence>
<evidence type="ECO:0000256" key="8">
    <source>
        <dbReference type="RuleBase" id="RU004165"/>
    </source>
</evidence>
<dbReference type="EC" id="2.7.1.21" evidence="2"/>
<evidence type="ECO:0000256" key="3">
    <source>
        <dbReference type="ARBA" id="ARBA00022634"/>
    </source>
</evidence>
<dbReference type="Proteomes" id="UP001150062">
    <property type="component" value="Unassembled WGS sequence"/>
</dbReference>
<keyword evidence="7" id="KW-0067">ATP-binding</keyword>
<dbReference type="Gene3D" id="3.30.60.20">
    <property type="match status" value="2"/>
</dbReference>
<keyword evidence="4" id="KW-0808">Transferase</keyword>
<accession>A0ABQ8YWN7</accession>
<evidence type="ECO:0000256" key="1">
    <source>
        <dbReference type="ARBA" id="ARBA00007587"/>
    </source>
</evidence>
<keyword evidence="5" id="KW-0547">Nucleotide-binding</keyword>
<sequence>MNLTQTQYNYEGKIHLIIGPVFSGKTTELIRQITRFTIAKKKCIMIKYWEKKTCEEKTFTTHNRVESKAIHTNNLETITTILEEYDIIGIDDAQFFNGLIIFCENLANCGKQVLVAGLNGTFQREPFGEICNLIPKADTLLHLRSVCKFTNKDASFSCRTTNEKKVKILGGIEKYVSVSRRVWFDLLSKENSNTIQNENGNEEINDEKEIEKEKEKENEKEKEKEKGKEKKKEKKTQKEKYNKNIIEKETEKATIKEKEKEKEKKSEGEGEGELALKQKGMRLKNSIKNYHYKQDIRNKGEIQLIIGPMFSGKFAELLRRIRRYSLAKFETVVIKHCLDLGYEKEQSVTHDLVTYRALHCSNRLSNIDPQTIMQNQVIGIDEGQLFPDIVEFSEKWANMGKVVIVAGLDGNFQREPFGQICNLIPKAESVVKLNAVCKFTFDDAPFTKRLSDEKEIIIIGKEKYAACSRKAFFTNQKDFSNK</sequence>
<comment type="similarity">
    <text evidence="1 8">Belongs to the thymidine kinase family.</text>
</comment>
<evidence type="ECO:0000313" key="10">
    <source>
        <dbReference type="EMBL" id="KAJ6249078.1"/>
    </source>
</evidence>
<dbReference type="PANTHER" id="PTHR11441:SF0">
    <property type="entry name" value="THYMIDINE KINASE, CYTOSOLIC"/>
    <property type="match status" value="1"/>
</dbReference>
<dbReference type="InterPro" id="IPR027417">
    <property type="entry name" value="P-loop_NTPase"/>
</dbReference>
<feature type="region of interest" description="Disordered" evidence="9">
    <location>
        <begin position="252"/>
        <end position="275"/>
    </location>
</feature>
<dbReference type="PANTHER" id="PTHR11441">
    <property type="entry name" value="THYMIDINE KINASE"/>
    <property type="match status" value="1"/>
</dbReference>
<evidence type="ECO:0000256" key="5">
    <source>
        <dbReference type="ARBA" id="ARBA00022741"/>
    </source>
</evidence>
<keyword evidence="11" id="KW-1185">Reference proteome</keyword>
<evidence type="ECO:0000313" key="11">
    <source>
        <dbReference type="Proteomes" id="UP001150062"/>
    </source>
</evidence>
<evidence type="ECO:0000256" key="9">
    <source>
        <dbReference type="SAM" id="MobiDB-lite"/>
    </source>
</evidence>
<dbReference type="SUPFAM" id="SSF52540">
    <property type="entry name" value="P-loop containing nucleoside triphosphate hydrolases"/>
    <property type="match status" value="2"/>
</dbReference>
<feature type="region of interest" description="Disordered" evidence="9">
    <location>
        <begin position="194"/>
        <end position="239"/>
    </location>
</feature>
<gene>
    <name evidence="10" type="ORF">M0813_01676</name>
</gene>
<organism evidence="10 11">
    <name type="scientific">Anaeramoeba flamelloides</name>
    <dbReference type="NCBI Taxonomy" id="1746091"/>
    <lineage>
        <taxon>Eukaryota</taxon>
        <taxon>Metamonada</taxon>
        <taxon>Anaeramoebidae</taxon>
        <taxon>Anaeramoeba</taxon>
    </lineage>
</organism>